<keyword evidence="3" id="KW-1185">Reference proteome</keyword>
<reference evidence="2" key="1">
    <citation type="journal article" date="2021" name="IMA Fungus">
        <title>Genomic characterization of three marine fungi, including Emericellopsis atlantica sp. nov. with signatures of a generalist lifestyle and marine biomass degradation.</title>
        <authorList>
            <person name="Hagestad O.C."/>
            <person name="Hou L."/>
            <person name="Andersen J.H."/>
            <person name="Hansen E.H."/>
            <person name="Altermark B."/>
            <person name="Li C."/>
            <person name="Kuhnert E."/>
            <person name="Cox R.J."/>
            <person name="Crous P.W."/>
            <person name="Spatafora J.W."/>
            <person name="Lail K."/>
            <person name="Amirebrahimi M."/>
            <person name="Lipzen A."/>
            <person name="Pangilinan J."/>
            <person name="Andreopoulos W."/>
            <person name="Hayes R.D."/>
            <person name="Ng V."/>
            <person name="Grigoriev I.V."/>
            <person name="Jackson S.A."/>
            <person name="Sutton T.D.S."/>
            <person name="Dobson A.D.W."/>
            <person name="Rama T."/>
        </authorList>
    </citation>
    <scope>NUCLEOTIDE SEQUENCE</scope>
    <source>
        <strain evidence="2">TRa3180A</strain>
    </source>
</reference>
<comment type="caution">
    <text evidence="2">The sequence shown here is derived from an EMBL/GenBank/DDBJ whole genome shotgun (WGS) entry which is preliminary data.</text>
</comment>
<protein>
    <submittedName>
        <fullName evidence="2">Uncharacterized protein</fullName>
    </submittedName>
</protein>
<name>A0A9P8CFU5_9HELO</name>
<proteinExistence type="predicted"/>
<feature type="coiled-coil region" evidence="1">
    <location>
        <begin position="158"/>
        <end position="185"/>
    </location>
</feature>
<sequence length="261" mass="30288">MGVVEAIPSCVRIKHASEMGEIVDWLQLQRRLGIDAGLTMEGQGFAVLRGNLQEILSPHNFSGFLLLTTVAFYGFFYFTHLLHDSITNLEYTITNLAEQAEIYLDADEDIHSQPEWSLVTAIFLSTQLVRKHQQLQDDFTKLKLKAQLSYAGTSRLDRLQLKDRLDETQTKLENNEERLVLYRQERDLYILSLATERNVIRYPCDDVKRCDAEKRAMREYGLKVEEKLRDNFEQVRKRRMSLGEQDRSAITSNLLLVQTVN</sequence>
<evidence type="ECO:0000313" key="3">
    <source>
        <dbReference type="Proteomes" id="UP000887226"/>
    </source>
</evidence>
<evidence type="ECO:0000256" key="1">
    <source>
        <dbReference type="SAM" id="Coils"/>
    </source>
</evidence>
<evidence type="ECO:0000313" key="2">
    <source>
        <dbReference type="EMBL" id="KAG9243736.1"/>
    </source>
</evidence>
<organism evidence="2 3">
    <name type="scientific">Calycina marina</name>
    <dbReference type="NCBI Taxonomy" id="1763456"/>
    <lineage>
        <taxon>Eukaryota</taxon>
        <taxon>Fungi</taxon>
        <taxon>Dikarya</taxon>
        <taxon>Ascomycota</taxon>
        <taxon>Pezizomycotina</taxon>
        <taxon>Leotiomycetes</taxon>
        <taxon>Helotiales</taxon>
        <taxon>Pezizellaceae</taxon>
        <taxon>Calycina</taxon>
    </lineage>
</organism>
<dbReference type="EMBL" id="MU253955">
    <property type="protein sequence ID" value="KAG9243736.1"/>
    <property type="molecule type" value="Genomic_DNA"/>
</dbReference>
<dbReference type="Proteomes" id="UP000887226">
    <property type="component" value="Unassembled WGS sequence"/>
</dbReference>
<dbReference type="AlphaFoldDB" id="A0A9P8CFU5"/>
<keyword evidence="1" id="KW-0175">Coiled coil</keyword>
<accession>A0A9P8CFU5</accession>
<gene>
    <name evidence="2" type="ORF">BJ878DRAFT_552116</name>
</gene>